<dbReference type="Proteomes" id="UP000316921">
    <property type="component" value="Chromosome"/>
</dbReference>
<protein>
    <submittedName>
        <fullName evidence="1">Tetratricopeptide repeat protein</fullName>
    </submittedName>
</protein>
<reference evidence="1 2" key="1">
    <citation type="submission" date="2019-02" db="EMBL/GenBank/DDBJ databases">
        <title>Deep-cultivation of Planctomycetes and their phenomic and genomic characterization uncovers novel biology.</title>
        <authorList>
            <person name="Wiegand S."/>
            <person name="Jogler M."/>
            <person name="Boedeker C."/>
            <person name="Pinto D."/>
            <person name="Vollmers J."/>
            <person name="Rivas-Marin E."/>
            <person name="Kohn T."/>
            <person name="Peeters S.H."/>
            <person name="Heuer A."/>
            <person name="Rast P."/>
            <person name="Oberbeckmann S."/>
            <person name="Bunk B."/>
            <person name="Jeske O."/>
            <person name="Meyerdierks A."/>
            <person name="Storesund J.E."/>
            <person name="Kallscheuer N."/>
            <person name="Luecker S."/>
            <person name="Lage O.M."/>
            <person name="Pohl T."/>
            <person name="Merkel B.J."/>
            <person name="Hornburger P."/>
            <person name="Mueller R.-W."/>
            <person name="Bruemmer F."/>
            <person name="Labrenz M."/>
            <person name="Spormann A.M."/>
            <person name="Op den Camp H."/>
            <person name="Overmann J."/>
            <person name="Amann R."/>
            <person name="Jetten M.S.M."/>
            <person name="Mascher T."/>
            <person name="Medema M.H."/>
            <person name="Devos D.P."/>
            <person name="Kaster A.-K."/>
            <person name="Ovreas L."/>
            <person name="Rohde M."/>
            <person name="Galperin M.Y."/>
            <person name="Jogler C."/>
        </authorList>
    </citation>
    <scope>NUCLEOTIDE SEQUENCE [LARGE SCALE GENOMIC DNA]</scope>
    <source>
        <strain evidence="1 2">Pla133</strain>
    </source>
</reference>
<dbReference type="AlphaFoldDB" id="A0A518BJW5"/>
<dbReference type="EMBL" id="CP036287">
    <property type="protein sequence ID" value="QDU67258.1"/>
    <property type="molecule type" value="Genomic_DNA"/>
</dbReference>
<dbReference type="Pfam" id="PF13432">
    <property type="entry name" value="TPR_16"/>
    <property type="match status" value="1"/>
</dbReference>
<dbReference type="Gene3D" id="1.25.40.10">
    <property type="entry name" value="Tetratricopeptide repeat domain"/>
    <property type="match status" value="3"/>
</dbReference>
<name>A0A518BJW5_9BACT</name>
<dbReference type="RefSeq" id="WP_419192386.1">
    <property type="nucleotide sequence ID" value="NZ_CP036287.1"/>
</dbReference>
<keyword evidence="2" id="KW-1185">Reference proteome</keyword>
<dbReference type="SUPFAM" id="SSF48452">
    <property type="entry name" value="TPR-like"/>
    <property type="match status" value="2"/>
</dbReference>
<dbReference type="InterPro" id="IPR011990">
    <property type="entry name" value="TPR-like_helical_dom_sf"/>
</dbReference>
<accession>A0A518BJW5</accession>
<sequence precursor="true">MGASTLAPGLAPGLAIGLLVALGAPHDAGFLQDPAAVAGQERPLPAAERAAIDLWESGQRLAAIEALASARSEGAVADPAAATERLGTWLMRVHRYSGALEALESLGAAADRLRGEALYALTRYDEALRYLDPADPDHVLLRVDAFEALGRLEEAGAELERAGAVLGAEDPRLASFEGRRLAREGRFAEAEERFRVALASNPIDQRARFGLGRALLQLGQREEGMAVLAEHRLFVPLIDALEFAGQSLDLAPFHAPNHAALGDAQLAVGLLDAAEASYLRATELATDDEASPVALRLARFLEEQRTRPVDAIAALQRAFERVRDVRLAVRAGDVALRCGRADLARTWFERGLELRPGDAVIESRLAAARDREQP</sequence>
<organism evidence="1 2">
    <name type="scientific">Engelhardtia mirabilis</name>
    <dbReference type="NCBI Taxonomy" id="2528011"/>
    <lineage>
        <taxon>Bacteria</taxon>
        <taxon>Pseudomonadati</taxon>
        <taxon>Planctomycetota</taxon>
        <taxon>Planctomycetia</taxon>
        <taxon>Planctomycetia incertae sedis</taxon>
        <taxon>Engelhardtia</taxon>
    </lineage>
</organism>
<dbReference type="KEGG" id="pbap:Pla133_23370"/>
<evidence type="ECO:0000313" key="2">
    <source>
        <dbReference type="Proteomes" id="UP000316921"/>
    </source>
</evidence>
<dbReference type="Pfam" id="PF14559">
    <property type="entry name" value="TPR_19"/>
    <property type="match status" value="1"/>
</dbReference>
<evidence type="ECO:0000313" key="1">
    <source>
        <dbReference type="EMBL" id="QDU67258.1"/>
    </source>
</evidence>
<gene>
    <name evidence="1" type="ORF">Pla133_23370</name>
</gene>
<proteinExistence type="predicted"/>